<sequence>MNEQEFLIYFLEKDNFPKEAQEVFQELYGKILMDSDYKNRMDSLISMFMNNFTIQAFEQIDILAKDMSVHSYIMSMLLLVLSCKPLLKLYHERNISEDIYWNTVEDLTCKLNECYQLYGIWGTFVREWFPRFYQMSRFALGRMQYEYSIFQLEEYSIGGFTVKKDDKVINMHIPASGSFAEDKRMESYHKAYEFYKKDFVGRPIPVVCSSWLLYPELKDILPAHSNIRGFMNDFSYIHAYTDEFHDAWRIFGKDANKLPKDLPRDTSLQKIFAEYLEKGRKPGKGYGILLLDENGIIS</sequence>
<feature type="domain" description="N-acyltransferase N-terminal" evidence="1">
    <location>
        <begin position="7"/>
        <end position="135"/>
    </location>
</feature>
<accession>A0A1I5DYJ7</accession>
<reference evidence="3 4" key="1">
    <citation type="submission" date="2016-10" db="EMBL/GenBank/DDBJ databases">
        <authorList>
            <person name="de Groot N.N."/>
        </authorList>
    </citation>
    <scope>NUCLEOTIDE SEQUENCE [LARGE SCALE GENOMIC DNA]</scope>
    <source>
        <strain evidence="3 4">DSM 1283</strain>
    </source>
</reference>
<feature type="domain" description="GNAT-like C-terminal" evidence="2">
    <location>
        <begin position="138"/>
        <end position="289"/>
    </location>
</feature>
<evidence type="ECO:0000259" key="2">
    <source>
        <dbReference type="Pfam" id="PF18164"/>
    </source>
</evidence>
<dbReference type="Pfam" id="PF18082">
    <property type="entry name" value="NAT_N"/>
    <property type="match status" value="1"/>
</dbReference>
<evidence type="ECO:0000259" key="1">
    <source>
        <dbReference type="Pfam" id="PF18082"/>
    </source>
</evidence>
<evidence type="ECO:0000313" key="3">
    <source>
        <dbReference type="EMBL" id="SFO04272.1"/>
    </source>
</evidence>
<dbReference type="STRING" id="1527.SAMN04489757_10769"/>
<dbReference type="InterPro" id="IPR041644">
    <property type="entry name" value="GNAT_C"/>
</dbReference>
<dbReference type="AlphaFoldDB" id="A0A1I5DYJ7"/>
<dbReference type="RefSeq" id="WP_091685220.1">
    <property type="nucleotide sequence ID" value="NZ_BAABFM010000010.1"/>
</dbReference>
<proteinExistence type="predicted"/>
<dbReference type="EMBL" id="FOWD01000007">
    <property type="protein sequence ID" value="SFO04272.1"/>
    <property type="molecule type" value="Genomic_DNA"/>
</dbReference>
<dbReference type="InterPro" id="IPR041273">
    <property type="entry name" value="NAT_N"/>
</dbReference>
<name>A0A1I5DYJ7_9FIRM</name>
<dbReference type="OrthoDB" id="2139859at2"/>
<organism evidence="3 4">
    <name type="scientific">Anaerocolumna aminovalerica</name>
    <dbReference type="NCBI Taxonomy" id="1527"/>
    <lineage>
        <taxon>Bacteria</taxon>
        <taxon>Bacillati</taxon>
        <taxon>Bacillota</taxon>
        <taxon>Clostridia</taxon>
        <taxon>Lachnospirales</taxon>
        <taxon>Lachnospiraceae</taxon>
        <taxon>Anaerocolumna</taxon>
    </lineage>
</organism>
<evidence type="ECO:0000313" key="4">
    <source>
        <dbReference type="Proteomes" id="UP000198806"/>
    </source>
</evidence>
<keyword evidence="4" id="KW-1185">Reference proteome</keyword>
<protein>
    <recommendedName>
        <fullName evidence="5">GNAT-like C-terminal domain-containing protein</fullName>
    </recommendedName>
</protein>
<dbReference type="Proteomes" id="UP000198806">
    <property type="component" value="Unassembled WGS sequence"/>
</dbReference>
<gene>
    <name evidence="3" type="ORF">SAMN04489757_10769</name>
</gene>
<dbReference type="Pfam" id="PF18164">
    <property type="entry name" value="GNAT_C"/>
    <property type="match status" value="1"/>
</dbReference>
<evidence type="ECO:0008006" key="5">
    <source>
        <dbReference type="Google" id="ProtNLM"/>
    </source>
</evidence>
<dbReference type="Gene3D" id="3.40.630.120">
    <property type="match status" value="1"/>
</dbReference>